<feature type="domain" description="Phospholipid/glycerol acyltransferase" evidence="4">
    <location>
        <begin position="73"/>
        <end position="191"/>
    </location>
</feature>
<protein>
    <submittedName>
        <fullName evidence="5">1-acyl-sn-glycerol-3-phosphate acyltransferase</fullName>
    </submittedName>
</protein>
<dbReference type="Pfam" id="PF01553">
    <property type="entry name" value="Acyltransferase"/>
    <property type="match status" value="1"/>
</dbReference>
<keyword evidence="1" id="KW-0808">Transferase</keyword>
<comment type="caution">
    <text evidence="5">The sequence shown here is derived from an EMBL/GenBank/DDBJ whole genome shotgun (WGS) entry which is preliminary data.</text>
</comment>
<keyword evidence="2 5" id="KW-0012">Acyltransferase</keyword>
<dbReference type="InterPro" id="IPR002123">
    <property type="entry name" value="Plipid/glycerol_acylTrfase"/>
</dbReference>
<sequence>MSDDPATGDPTPGRTSRPVDRRKNVRLRPLRKVISEPAEPTLFWVVWLLNEGLKRFTLRDWRNQEKIPKTGGAVLVVNHVSNIDPVVFGQYLVYAGRWPRFLGKASLFRIPVIGRIITACGQIPVERDTRNAAVALQQAVVAVLAGKCVSIYPEGTITLDPDLWPMTGRHGAARIAFATGCPVIPVGQWGSQEIMYGKQIHFPKLLPRKTLILKAGDPVDLDDLREQQLSTAVLDEATDRIMNAITAIVAELRGEEPPPVRFDARRQRRTKGQDR</sequence>
<evidence type="ECO:0000256" key="1">
    <source>
        <dbReference type="ARBA" id="ARBA00022679"/>
    </source>
</evidence>
<keyword evidence="6" id="KW-1185">Reference proteome</keyword>
<proteinExistence type="predicted"/>
<evidence type="ECO:0000259" key="4">
    <source>
        <dbReference type="SMART" id="SM00563"/>
    </source>
</evidence>
<dbReference type="Proteomes" id="UP000704762">
    <property type="component" value="Unassembled WGS sequence"/>
</dbReference>
<dbReference type="PANTHER" id="PTHR10434">
    <property type="entry name" value="1-ACYL-SN-GLYCEROL-3-PHOSPHATE ACYLTRANSFERASE"/>
    <property type="match status" value="1"/>
</dbReference>
<evidence type="ECO:0000313" key="5">
    <source>
        <dbReference type="EMBL" id="MBM7800564.1"/>
    </source>
</evidence>
<reference evidence="5 6" key="1">
    <citation type="submission" date="2021-01" db="EMBL/GenBank/DDBJ databases">
        <title>Sequencing the genomes of 1000 actinobacteria strains.</title>
        <authorList>
            <person name="Klenk H.-P."/>
        </authorList>
    </citation>
    <scope>NUCLEOTIDE SEQUENCE [LARGE SCALE GENOMIC DNA]</scope>
    <source>
        <strain evidence="5 6">DSM 18662</strain>
    </source>
</reference>
<dbReference type="EMBL" id="JAFBCF010000001">
    <property type="protein sequence ID" value="MBM7800564.1"/>
    <property type="molecule type" value="Genomic_DNA"/>
</dbReference>
<gene>
    <name evidence="5" type="ORF">JOE57_003485</name>
</gene>
<dbReference type="SUPFAM" id="SSF69593">
    <property type="entry name" value="Glycerol-3-phosphate (1)-acyltransferase"/>
    <property type="match status" value="1"/>
</dbReference>
<evidence type="ECO:0000313" key="6">
    <source>
        <dbReference type="Proteomes" id="UP000704762"/>
    </source>
</evidence>
<evidence type="ECO:0000256" key="2">
    <source>
        <dbReference type="ARBA" id="ARBA00023315"/>
    </source>
</evidence>
<feature type="region of interest" description="Disordered" evidence="3">
    <location>
        <begin position="1"/>
        <end position="21"/>
    </location>
</feature>
<evidence type="ECO:0000256" key="3">
    <source>
        <dbReference type="SAM" id="MobiDB-lite"/>
    </source>
</evidence>
<feature type="region of interest" description="Disordered" evidence="3">
    <location>
        <begin position="256"/>
        <end position="275"/>
    </location>
</feature>
<dbReference type="SMART" id="SM00563">
    <property type="entry name" value="PlsC"/>
    <property type="match status" value="1"/>
</dbReference>
<dbReference type="GO" id="GO:0016746">
    <property type="term" value="F:acyltransferase activity"/>
    <property type="evidence" value="ECO:0007669"/>
    <property type="project" value="UniProtKB-KW"/>
</dbReference>
<dbReference type="RefSeq" id="WP_204919914.1">
    <property type="nucleotide sequence ID" value="NZ_BAAAQP010000003.1"/>
</dbReference>
<organism evidence="5 6">
    <name type="scientific">Microlunatus panaciterrae</name>
    <dbReference type="NCBI Taxonomy" id="400768"/>
    <lineage>
        <taxon>Bacteria</taxon>
        <taxon>Bacillati</taxon>
        <taxon>Actinomycetota</taxon>
        <taxon>Actinomycetes</taxon>
        <taxon>Propionibacteriales</taxon>
        <taxon>Propionibacteriaceae</taxon>
        <taxon>Microlunatus</taxon>
    </lineage>
</organism>
<accession>A0ABS2RNH8</accession>
<name>A0ABS2RNH8_9ACTN</name>
<dbReference type="PANTHER" id="PTHR10434:SF55">
    <property type="entry name" value="POSSIBLE ACYLTRANSFERASE"/>
    <property type="match status" value="1"/>
</dbReference>
<dbReference type="CDD" id="cd07989">
    <property type="entry name" value="LPLAT_AGPAT-like"/>
    <property type="match status" value="1"/>
</dbReference>